<dbReference type="SUPFAM" id="SSF53756">
    <property type="entry name" value="UDP-Glycosyltransferase/glycogen phosphorylase"/>
    <property type="match status" value="1"/>
</dbReference>
<sequence>MTISCLVVTSNSDRPGTHLFIGLHKSGIDIQILCPVTAPYRQLLVDAGVPVHEPRLTSRYDKKGIVVIREHLCRQKFDIVRAFNNNAVSNSLIATKGYRCKFIAYRGIEANVSYYDPMSWTTYLHPRVDVIVCVADAIRRYFWNMRFLGFSIPVKKAQTIYKGHDASWYSDAPISLQEFNVPRDVLTIGCIVNDRPRKGLKFLINAANL</sequence>
<comment type="caution">
    <text evidence="1">The sequence shown here is derived from an EMBL/GenBank/DDBJ whole genome shotgun (WGS) entry which is preliminary data.</text>
</comment>
<dbReference type="OrthoDB" id="9801609at2"/>
<gene>
    <name evidence="1" type="ORF">GP2143_05925</name>
</gene>
<accession>A0YBN5</accession>
<evidence type="ECO:0000313" key="2">
    <source>
        <dbReference type="Proteomes" id="UP000004931"/>
    </source>
</evidence>
<proteinExistence type="predicted"/>
<protein>
    <submittedName>
        <fullName evidence="1">Glycosyl transferase, group 1</fullName>
    </submittedName>
</protein>
<dbReference type="eggNOG" id="COG0438">
    <property type="taxonomic scope" value="Bacteria"/>
</dbReference>
<keyword evidence="1" id="KW-0808">Transferase</keyword>
<keyword evidence="2" id="KW-1185">Reference proteome</keyword>
<dbReference type="GO" id="GO:0016740">
    <property type="term" value="F:transferase activity"/>
    <property type="evidence" value="ECO:0007669"/>
    <property type="project" value="UniProtKB-KW"/>
</dbReference>
<dbReference type="AlphaFoldDB" id="A0YBN5"/>
<dbReference type="Gene3D" id="3.40.50.2000">
    <property type="entry name" value="Glycogen Phosphorylase B"/>
    <property type="match status" value="2"/>
</dbReference>
<evidence type="ECO:0000313" key="1">
    <source>
        <dbReference type="EMBL" id="EAW31965.1"/>
    </source>
</evidence>
<dbReference type="STRING" id="247633.GP2143_05925"/>
<dbReference type="Proteomes" id="UP000004931">
    <property type="component" value="Unassembled WGS sequence"/>
</dbReference>
<organism evidence="1 2">
    <name type="scientific">marine gamma proteobacterium HTCC2143</name>
    <dbReference type="NCBI Taxonomy" id="247633"/>
    <lineage>
        <taxon>Bacteria</taxon>
        <taxon>Pseudomonadati</taxon>
        <taxon>Pseudomonadota</taxon>
        <taxon>Gammaproteobacteria</taxon>
        <taxon>Cellvibrionales</taxon>
        <taxon>Spongiibacteraceae</taxon>
        <taxon>BD1-7 clade</taxon>
    </lineage>
</organism>
<reference evidence="1 2" key="1">
    <citation type="journal article" date="2010" name="J. Bacteriol.">
        <title>Genome sequence of the oligotrophic marine Gammaproteobacterium HTCC2143, isolated from the Oregon Coast.</title>
        <authorList>
            <person name="Oh H.M."/>
            <person name="Kang I."/>
            <person name="Ferriera S."/>
            <person name="Giovannoni S.J."/>
            <person name="Cho J.C."/>
        </authorList>
    </citation>
    <scope>NUCLEOTIDE SEQUENCE [LARGE SCALE GENOMIC DNA]</scope>
    <source>
        <strain evidence="1 2">HTCC2143</strain>
    </source>
</reference>
<name>A0YBN5_9GAMM</name>
<dbReference type="EMBL" id="AAVT01000002">
    <property type="protein sequence ID" value="EAW31965.1"/>
    <property type="molecule type" value="Genomic_DNA"/>
</dbReference>